<feature type="transmembrane region" description="Helical" evidence="8">
    <location>
        <begin position="81"/>
        <end position="108"/>
    </location>
</feature>
<evidence type="ECO:0000256" key="8">
    <source>
        <dbReference type="RuleBase" id="RU363032"/>
    </source>
</evidence>
<keyword evidence="7 8" id="KW-0472">Membrane</keyword>
<dbReference type="PROSITE" id="PS50928">
    <property type="entry name" value="ABC_TM1"/>
    <property type="match status" value="1"/>
</dbReference>
<dbReference type="RefSeq" id="WP_406788493.1">
    <property type="nucleotide sequence ID" value="NZ_JBJIAA010000013.1"/>
</dbReference>
<evidence type="ECO:0000256" key="5">
    <source>
        <dbReference type="ARBA" id="ARBA00022692"/>
    </source>
</evidence>
<dbReference type="InterPro" id="IPR035906">
    <property type="entry name" value="MetI-like_sf"/>
</dbReference>
<feature type="transmembrane region" description="Helical" evidence="8">
    <location>
        <begin position="269"/>
        <end position="289"/>
    </location>
</feature>
<proteinExistence type="inferred from homology"/>
<dbReference type="InterPro" id="IPR000515">
    <property type="entry name" value="MetI-like"/>
</dbReference>
<comment type="caution">
    <text evidence="10">The sequence shown here is derived from an EMBL/GenBank/DDBJ whole genome shotgun (WGS) entry which is preliminary data.</text>
</comment>
<keyword evidence="4" id="KW-1003">Cell membrane</keyword>
<name>A0ABW8TH27_9CLOT</name>
<organism evidence="10 11">
    <name type="scientific">Clostridium neuense</name>
    <dbReference type="NCBI Taxonomy" id="1728934"/>
    <lineage>
        <taxon>Bacteria</taxon>
        <taxon>Bacillati</taxon>
        <taxon>Bacillota</taxon>
        <taxon>Clostridia</taxon>
        <taxon>Eubacteriales</taxon>
        <taxon>Clostridiaceae</taxon>
        <taxon>Clostridium</taxon>
    </lineage>
</organism>
<dbReference type="Pfam" id="PF00528">
    <property type="entry name" value="BPD_transp_1"/>
    <property type="match status" value="1"/>
</dbReference>
<evidence type="ECO:0000256" key="3">
    <source>
        <dbReference type="ARBA" id="ARBA00022448"/>
    </source>
</evidence>
<dbReference type="Gene3D" id="1.10.3720.10">
    <property type="entry name" value="MetI-like"/>
    <property type="match status" value="1"/>
</dbReference>
<dbReference type="PANTHER" id="PTHR42929:SF1">
    <property type="entry name" value="INNER MEMBRANE ABC TRANSPORTER PERMEASE PROTEIN YDCU-RELATED"/>
    <property type="match status" value="1"/>
</dbReference>
<protein>
    <submittedName>
        <fullName evidence="10">ABC transporter permease</fullName>
    </submittedName>
</protein>
<dbReference type="PANTHER" id="PTHR42929">
    <property type="entry name" value="INNER MEMBRANE ABC TRANSPORTER PERMEASE PROTEIN YDCU-RELATED-RELATED"/>
    <property type="match status" value="1"/>
</dbReference>
<evidence type="ECO:0000313" key="10">
    <source>
        <dbReference type="EMBL" id="MFL0251841.1"/>
    </source>
</evidence>
<feature type="domain" description="ABC transmembrane type-1" evidence="9">
    <location>
        <begin position="82"/>
        <end position="288"/>
    </location>
</feature>
<feature type="transmembrane region" description="Helical" evidence="8">
    <location>
        <begin position="32"/>
        <end position="54"/>
    </location>
</feature>
<keyword evidence="3 8" id="KW-0813">Transport</keyword>
<comment type="subcellular location">
    <subcellularLocation>
        <location evidence="1 8">Cell membrane</location>
        <topology evidence="1 8">Multi-pass membrane protein</topology>
    </subcellularLocation>
</comment>
<reference evidence="10 11" key="1">
    <citation type="submission" date="2024-11" db="EMBL/GenBank/DDBJ databases">
        <authorList>
            <person name="Heng Y.C."/>
            <person name="Lim A.C.H."/>
            <person name="Lee J.K.Y."/>
            <person name="Kittelmann S."/>
        </authorList>
    </citation>
    <scope>NUCLEOTIDE SEQUENCE [LARGE SCALE GENOMIC DNA]</scope>
    <source>
        <strain evidence="10 11">WILCCON 0114</strain>
    </source>
</reference>
<evidence type="ECO:0000259" key="9">
    <source>
        <dbReference type="PROSITE" id="PS50928"/>
    </source>
</evidence>
<sequence>MDKAISKGAVYVKEKSIKRKKKYGHIFTISPVMFWMLILVAVPLIIVLIMGFLTRGSYGQIEYKFTLENYKTLVQPMYIKILLYSLWISFLTTSICLVLGYPFAYFVVSLPKKYKTIMFILIMIPFWTNSLVRTYAWIVILRTSGVINSYLTGFGIIKNPLQMLYTNGSVLLGLVYTLFPFMVLPLYTSINNIDKSYIEASSDLGAYPVQTFLRVIFPLTLPGISAGCLLVFIPALGLFFIPDLLGGSKVMLISNLIQNQFLTARNWPFGSAISIFLIGITVVFIVIYFKKGNKKLEVF</sequence>
<feature type="transmembrane region" description="Helical" evidence="8">
    <location>
        <begin position="169"/>
        <end position="190"/>
    </location>
</feature>
<keyword evidence="5 8" id="KW-0812">Transmembrane</keyword>
<keyword evidence="11" id="KW-1185">Reference proteome</keyword>
<accession>A0ABW8TH27</accession>
<feature type="transmembrane region" description="Helical" evidence="8">
    <location>
        <begin position="211"/>
        <end position="241"/>
    </location>
</feature>
<dbReference type="EMBL" id="JBJIAA010000013">
    <property type="protein sequence ID" value="MFL0251841.1"/>
    <property type="molecule type" value="Genomic_DNA"/>
</dbReference>
<evidence type="ECO:0000256" key="7">
    <source>
        <dbReference type="ARBA" id="ARBA00023136"/>
    </source>
</evidence>
<comment type="similarity">
    <text evidence="2">Belongs to the binding-protein-dependent transport system permease family. CysTW subfamily.</text>
</comment>
<evidence type="ECO:0000256" key="4">
    <source>
        <dbReference type="ARBA" id="ARBA00022475"/>
    </source>
</evidence>
<evidence type="ECO:0000313" key="11">
    <source>
        <dbReference type="Proteomes" id="UP001623592"/>
    </source>
</evidence>
<evidence type="ECO:0000256" key="1">
    <source>
        <dbReference type="ARBA" id="ARBA00004651"/>
    </source>
</evidence>
<feature type="transmembrane region" description="Helical" evidence="8">
    <location>
        <begin position="114"/>
        <end position="132"/>
    </location>
</feature>
<dbReference type="CDD" id="cd06261">
    <property type="entry name" value="TM_PBP2"/>
    <property type="match status" value="1"/>
</dbReference>
<dbReference type="Proteomes" id="UP001623592">
    <property type="component" value="Unassembled WGS sequence"/>
</dbReference>
<gene>
    <name evidence="10" type="ORF">ACJDT4_15595</name>
</gene>
<dbReference type="SUPFAM" id="SSF161098">
    <property type="entry name" value="MetI-like"/>
    <property type="match status" value="1"/>
</dbReference>
<keyword evidence="6 8" id="KW-1133">Transmembrane helix</keyword>
<evidence type="ECO:0000256" key="6">
    <source>
        <dbReference type="ARBA" id="ARBA00022989"/>
    </source>
</evidence>
<evidence type="ECO:0000256" key="2">
    <source>
        <dbReference type="ARBA" id="ARBA00007069"/>
    </source>
</evidence>